<dbReference type="Gene3D" id="1.10.510.10">
    <property type="entry name" value="Transferase(Phosphotransferase) domain 1"/>
    <property type="match status" value="1"/>
</dbReference>
<dbReference type="InterPro" id="IPR000719">
    <property type="entry name" value="Prot_kinase_dom"/>
</dbReference>
<dbReference type="InterPro" id="IPR002110">
    <property type="entry name" value="Ankyrin_rpt"/>
</dbReference>
<organism evidence="4">
    <name type="scientific">Bionectria ochroleuca</name>
    <name type="common">Gliocladium roseum</name>
    <dbReference type="NCBI Taxonomy" id="29856"/>
    <lineage>
        <taxon>Eukaryota</taxon>
        <taxon>Fungi</taxon>
        <taxon>Dikarya</taxon>
        <taxon>Ascomycota</taxon>
        <taxon>Pezizomycotina</taxon>
        <taxon>Sordariomycetes</taxon>
        <taxon>Hypocreomycetidae</taxon>
        <taxon>Hypocreales</taxon>
        <taxon>Bionectriaceae</taxon>
        <taxon>Clonostachys</taxon>
    </lineage>
</organism>
<sequence>MADSVEHGNQTLPTNLTVFPLLLEALSKEGADLVPHQLEAVRHLPPISEGPRYAVRRHLRAQAAGRNVVAKVLNRSISPSAAKNDACTVIELVRLLKEIRILNYGPFRKHENIANLDAVEFGIFSGDPFEICPVLALEAAELGSLDTLQSKPASQTLPWSARTSLLFDVASGLKALHDHGVLHGDLNPSHILIHPHPQRGLLAKLTGFGEAHIISHLKSPPALLGTAPWRAPEIEEATICLENVLKADIFSLGLVLWSICVMQNPFTKFDLPIDLSSSEESVKFIVRQAYLFRCIPFFIQHTVRELDDESLKMLEELFECSVRLTPASRDLSKILHILTPHSGRETAPAHQEDSRVDLEDLCIDMPEQSLNSITAGVSVLKDLPSLVAKEYVKTLQSILDLPLTEENKKLIEGSSWTLFLCHLYGYGTKRSVSAAIHALIRHPSDPQSPAVLVGNTVSVLKRALGEEFPVEIALEGLDISLEDGKPGSLGSWKTLRRPPAVNLQEHGIKVEETEILDYLDRVRMDEGLLEKNIGSGNTLLHMAAVFGLSDQISFLGNLRRVDIDAQNDRGETPVYLACVYGHIEAVKVLLGLDANASVNTHEHKNGLHWLSSFPKEVVQQLADDLFEKGADLVLPDRETLRYMQWASMCPVETDFIQIGRIRGNPLLTAIGNVDIDSVLAILCVSKDFISMCSPETRLFVTLDLVFEPALRLACELHLFDIINILCLVLRGTLLSFPEDSVPSAADGLFQELRSGMCEVGEVFTALTQSTSHIRAALDMRFHLHRLAYHESDWQIACRQTIEVLIDRGFVTNIVRTERGPLGTAAFAIHCGNNEALRTLIQTTTSRSGQLEVVDPQGYTLVHHALSRDRLDSLKILAEHGAVLDLRQYRNPEHCLTGAGASYLHVLGSLRLEDPEFVHIFLEHGVPATIEDNQGSSALSLALIRGAFTVARVLIQQGAGLLEKGRYGLTRLGELFLPGMIEQHDDIFSTIKFILSYEDNTSLFIVSPELDYTIFHIIAQCYSTSKQYPQLIDMVIQKYGSREQLEARANNPAKSTALFTAVAQLNPVVVEALINAGASMTETDSEGRTPLQYARVVHSKLIYDAHSVSSGDKIEDLERITSVIIVLVKKGDRLEHIDIPRIKAALDLAEPLLRRMMCSEHKVAYMRHLEDSLMATVKSSYSDMIATLDIDGLDLIRRIVLRKLGTEALLKYALTRNPADMPFDPKIVRFPYGLLEWYGRIIATNSFLGEELDWEQRLGFLEILKEREMARQQGVFPLPAFDESFREFHFNKLQPKKLDVESSFSSVSTVLRCRCYYEDIGSCTRFNLMRITQRMSSIDTETWKSRVKEYSAGIAGFEGKLSNWKELATGSRKDLQHISILAQLLSDTETPESAFLLAHPKNLGDIPVGPVTANSTAAPPSDNSGLATLKPDYRPLDTKKLELRFLKLNAPPSTTLNTSEDLIECGIEQYPISPSYHTKEYREFITSAGSKSRTPMEHYRGWVEASGKPRFTWGDFDCLSYTWGDPKQSKRILLDRKLVTVGANLEAALRSLRSTQQHRDGILLWVDALCINQDDMDEKAKLVNQMYNIYRAARTVTVWLGAADPNTSDLVNRIHNFISTYTRIDEPEGSLEGAKLLKCPPIWYSTTILPAVIHLFDRPYWKRLWVMQEITASAPCEGFYVGGDVISWNEMLLLIRHHRNLTDLHKATDEFTEVQLGRAFSNLSHTRRLMAMAEMYHTSPGISHRNISLEFGSWTNWISLGGGSHVTDERDRVYGLLGLLSPKISSRVQVRYSVTAATVFRDFSRVLVEATEEFDDVLAGNIWDQSDSCSWAMNLSKSFNRRVINTNATGEPRPYDPQGATDERGDEPYVPPTKRLKPKFSFSDDSTVLSMWCLHVDSIEGISGFASRHPQVNVEWKQPTRPLLHGQQSSERESLLRILYADGEKADDPDSTLLDIPWYDDAEPDAPMIEQLQNNGWWDIIQMDNFRAFHEFRRQKGDFITYNGAPFSSFFPRTVAPCTRKEKILAALGPIVPVLDSTFITTTGSRLGSTPVPAQVGDHIFIVPGCLYPVLMRPENGYHRVVGECYVEGLMKGEGVEDHLGQFEEIHCL</sequence>
<reference evidence="4" key="1">
    <citation type="submission" date="2015-01" db="EMBL/GenBank/DDBJ databases">
        <authorList>
            <person name="Durling Mikael"/>
        </authorList>
    </citation>
    <scope>NUCLEOTIDE SEQUENCE</scope>
</reference>
<dbReference type="Pfam" id="PF12796">
    <property type="entry name" value="Ank_2"/>
    <property type="match status" value="1"/>
</dbReference>
<dbReference type="CDD" id="cd00180">
    <property type="entry name" value="PKc"/>
    <property type="match status" value="1"/>
</dbReference>
<evidence type="ECO:0000256" key="1">
    <source>
        <dbReference type="PROSITE-ProRule" id="PRU00023"/>
    </source>
</evidence>
<feature type="repeat" description="ANK" evidence="1">
    <location>
        <begin position="856"/>
        <end position="888"/>
    </location>
</feature>
<dbReference type="PROSITE" id="PS50088">
    <property type="entry name" value="ANK_REPEAT"/>
    <property type="match status" value="3"/>
</dbReference>
<protein>
    <recommendedName>
        <fullName evidence="3">Protein kinase domain-containing protein</fullName>
    </recommendedName>
</protein>
<dbReference type="PANTHER" id="PTHR24148">
    <property type="entry name" value="ANKYRIN REPEAT DOMAIN-CONTAINING PROTEIN 39 HOMOLOG-RELATED"/>
    <property type="match status" value="1"/>
</dbReference>
<dbReference type="InterPro" id="IPR011009">
    <property type="entry name" value="Kinase-like_dom_sf"/>
</dbReference>
<name>A0A0B7JYJ1_BIOOC</name>
<feature type="domain" description="Protein kinase" evidence="3">
    <location>
        <begin position="41"/>
        <end position="339"/>
    </location>
</feature>
<gene>
    <name evidence="4" type="ORF">BN869_000006235_1</name>
</gene>
<dbReference type="InterPro" id="IPR036770">
    <property type="entry name" value="Ankyrin_rpt-contain_sf"/>
</dbReference>
<evidence type="ECO:0000313" key="4">
    <source>
        <dbReference type="EMBL" id="CEO50178.1"/>
    </source>
</evidence>
<dbReference type="InterPro" id="IPR052895">
    <property type="entry name" value="HetReg/Transcr_Mod"/>
</dbReference>
<dbReference type="GO" id="GO:0004672">
    <property type="term" value="F:protein kinase activity"/>
    <property type="evidence" value="ECO:0007669"/>
    <property type="project" value="InterPro"/>
</dbReference>
<dbReference type="Pfam" id="PF00069">
    <property type="entry name" value="Pkinase"/>
    <property type="match status" value="1"/>
</dbReference>
<feature type="region of interest" description="Disordered" evidence="2">
    <location>
        <begin position="1845"/>
        <end position="1871"/>
    </location>
</feature>
<dbReference type="EMBL" id="CDPU01000017">
    <property type="protein sequence ID" value="CEO50178.1"/>
    <property type="molecule type" value="Genomic_DNA"/>
</dbReference>
<dbReference type="PROSITE" id="PS50011">
    <property type="entry name" value="PROTEIN_KINASE_DOM"/>
    <property type="match status" value="1"/>
</dbReference>
<dbReference type="PANTHER" id="PTHR24148:SF64">
    <property type="entry name" value="HETEROKARYON INCOMPATIBILITY DOMAIN-CONTAINING PROTEIN"/>
    <property type="match status" value="1"/>
</dbReference>
<proteinExistence type="predicted"/>
<evidence type="ECO:0000256" key="2">
    <source>
        <dbReference type="SAM" id="MobiDB-lite"/>
    </source>
</evidence>
<dbReference type="PROSITE" id="PS50297">
    <property type="entry name" value="ANK_REP_REGION"/>
    <property type="match status" value="1"/>
</dbReference>
<feature type="repeat" description="ANK" evidence="1">
    <location>
        <begin position="933"/>
        <end position="965"/>
    </location>
</feature>
<dbReference type="InterPro" id="IPR010730">
    <property type="entry name" value="HET"/>
</dbReference>
<dbReference type="Pfam" id="PF06985">
    <property type="entry name" value="HET"/>
    <property type="match status" value="1"/>
</dbReference>
<dbReference type="SUPFAM" id="SSF56112">
    <property type="entry name" value="Protein kinase-like (PK-like)"/>
    <property type="match status" value="1"/>
</dbReference>
<feature type="repeat" description="ANK" evidence="1">
    <location>
        <begin position="569"/>
        <end position="601"/>
    </location>
</feature>
<evidence type="ECO:0000259" key="3">
    <source>
        <dbReference type="PROSITE" id="PS50011"/>
    </source>
</evidence>
<dbReference type="SMART" id="SM00248">
    <property type="entry name" value="ANK"/>
    <property type="match status" value="5"/>
</dbReference>
<accession>A0A0B7JYJ1</accession>
<dbReference type="SUPFAM" id="SSF48403">
    <property type="entry name" value="Ankyrin repeat"/>
    <property type="match status" value="1"/>
</dbReference>
<dbReference type="SMART" id="SM00220">
    <property type="entry name" value="S_TKc"/>
    <property type="match status" value="1"/>
</dbReference>
<dbReference type="GO" id="GO:0005524">
    <property type="term" value="F:ATP binding"/>
    <property type="evidence" value="ECO:0007669"/>
    <property type="project" value="InterPro"/>
</dbReference>
<keyword evidence="1" id="KW-0040">ANK repeat</keyword>
<dbReference type="Gene3D" id="1.25.40.20">
    <property type="entry name" value="Ankyrin repeat-containing domain"/>
    <property type="match status" value="3"/>
</dbReference>